<keyword evidence="2" id="KW-1185">Reference proteome</keyword>
<gene>
    <name evidence="1" type="ORF">EXIGLDRAFT_150928</name>
</gene>
<name>A0A165FKS3_EXIGL</name>
<dbReference type="OrthoDB" id="4951845at2759"/>
<dbReference type="EMBL" id="KV426080">
    <property type="protein sequence ID" value="KZV89155.1"/>
    <property type="molecule type" value="Genomic_DNA"/>
</dbReference>
<dbReference type="AlphaFoldDB" id="A0A165FKS3"/>
<accession>A0A165FKS3</accession>
<dbReference type="Proteomes" id="UP000077266">
    <property type="component" value="Unassembled WGS sequence"/>
</dbReference>
<evidence type="ECO:0000313" key="2">
    <source>
        <dbReference type="Proteomes" id="UP000077266"/>
    </source>
</evidence>
<sequence length="211" mass="24015">MSCPQALGDHGVEYFLRTRAEWYNQPLAGHTRADQSPVDASSSRPRQAKIDLKGLDEDMWTILLRCRGVFTVDQRARSGQAWRRLGGCKPAGWRRILLVQHQSTRRKCSAAFRSIHSRRAYAQCNAALRLSLSSPPPPSRAHCWRLTVAVGREGPHHRDRAWLPGTDTNTSRTATLKKAFLEETRLWLLWFPTLSHVAALSCWTLHRPSQD</sequence>
<proteinExistence type="predicted"/>
<evidence type="ECO:0000313" key="1">
    <source>
        <dbReference type="EMBL" id="KZV89155.1"/>
    </source>
</evidence>
<dbReference type="InParanoid" id="A0A165FKS3"/>
<reference evidence="1 2" key="1">
    <citation type="journal article" date="2016" name="Mol. Biol. Evol.">
        <title>Comparative Genomics of Early-Diverging Mushroom-Forming Fungi Provides Insights into the Origins of Lignocellulose Decay Capabilities.</title>
        <authorList>
            <person name="Nagy L.G."/>
            <person name="Riley R."/>
            <person name="Tritt A."/>
            <person name="Adam C."/>
            <person name="Daum C."/>
            <person name="Floudas D."/>
            <person name="Sun H."/>
            <person name="Yadav J.S."/>
            <person name="Pangilinan J."/>
            <person name="Larsson K.H."/>
            <person name="Matsuura K."/>
            <person name="Barry K."/>
            <person name="Labutti K."/>
            <person name="Kuo R."/>
            <person name="Ohm R.A."/>
            <person name="Bhattacharya S.S."/>
            <person name="Shirouzu T."/>
            <person name="Yoshinaga Y."/>
            <person name="Martin F.M."/>
            <person name="Grigoriev I.V."/>
            <person name="Hibbett D.S."/>
        </authorList>
    </citation>
    <scope>NUCLEOTIDE SEQUENCE [LARGE SCALE GENOMIC DNA]</scope>
    <source>
        <strain evidence="1 2">HHB12029</strain>
    </source>
</reference>
<organism evidence="1 2">
    <name type="scientific">Exidia glandulosa HHB12029</name>
    <dbReference type="NCBI Taxonomy" id="1314781"/>
    <lineage>
        <taxon>Eukaryota</taxon>
        <taxon>Fungi</taxon>
        <taxon>Dikarya</taxon>
        <taxon>Basidiomycota</taxon>
        <taxon>Agaricomycotina</taxon>
        <taxon>Agaricomycetes</taxon>
        <taxon>Auriculariales</taxon>
        <taxon>Exidiaceae</taxon>
        <taxon>Exidia</taxon>
    </lineage>
</organism>
<protein>
    <submittedName>
        <fullName evidence="1">Uncharacterized protein</fullName>
    </submittedName>
</protein>